<proteinExistence type="predicted"/>
<dbReference type="Pfam" id="PF01547">
    <property type="entry name" value="SBP_bac_1"/>
    <property type="match status" value="1"/>
</dbReference>
<keyword evidence="3" id="KW-1185">Reference proteome</keyword>
<reference evidence="3" key="2">
    <citation type="journal article" date="2016" name="Int. J. Syst. Evol. Microbiol.">
        <title>Complete genome sequence and cell structure of Limnochorda pilosa, a Gram-negative spore-former within the phylum Firmicutes.</title>
        <authorList>
            <person name="Watanabe M."/>
            <person name="Kojima H."/>
            <person name="Fukui M."/>
        </authorList>
    </citation>
    <scope>NUCLEOTIDE SEQUENCE [LARGE SCALE GENOMIC DNA]</scope>
    <source>
        <strain evidence="3">HC45</strain>
    </source>
</reference>
<evidence type="ECO:0000313" key="3">
    <source>
        <dbReference type="Proteomes" id="UP000065807"/>
    </source>
</evidence>
<dbReference type="KEGG" id="lpil:LIP_2466"/>
<dbReference type="PANTHER" id="PTHR43649">
    <property type="entry name" value="ARABINOSE-BINDING PROTEIN-RELATED"/>
    <property type="match status" value="1"/>
</dbReference>
<evidence type="ECO:0000313" key="2">
    <source>
        <dbReference type="EMBL" id="BAS28307.1"/>
    </source>
</evidence>
<keyword evidence="1" id="KW-0732">Signal</keyword>
<evidence type="ECO:0000256" key="1">
    <source>
        <dbReference type="SAM" id="SignalP"/>
    </source>
</evidence>
<accession>A0A0K2SMS6</accession>
<dbReference type="EMBL" id="AP014924">
    <property type="protein sequence ID" value="BAS28307.1"/>
    <property type="molecule type" value="Genomic_DNA"/>
</dbReference>
<dbReference type="InterPro" id="IPR006059">
    <property type="entry name" value="SBP"/>
</dbReference>
<dbReference type="AlphaFoldDB" id="A0A0K2SMS6"/>
<dbReference type="Gene3D" id="3.40.190.10">
    <property type="entry name" value="Periplasmic binding protein-like II"/>
    <property type="match status" value="1"/>
</dbReference>
<dbReference type="STRING" id="1555112.LIP_2466"/>
<gene>
    <name evidence="2" type="ORF">LIP_2466</name>
</gene>
<reference evidence="3" key="1">
    <citation type="submission" date="2015-07" db="EMBL/GenBank/DDBJ databases">
        <title>Complete genome sequence and phylogenetic analysis of Limnochorda pilosa.</title>
        <authorList>
            <person name="Watanabe M."/>
            <person name="Kojima H."/>
            <person name="Fukui M."/>
        </authorList>
    </citation>
    <scope>NUCLEOTIDE SEQUENCE [LARGE SCALE GENOMIC DNA]</scope>
    <source>
        <strain evidence="3">HC45</strain>
    </source>
</reference>
<sequence length="386" mass="41867">MGLAAALLVAPVVLAVPAAAQELTIWTFWSEEWLRPALDAFEEAHPGVKVKHEQLTWENGLDKITVAIAARNGPDVVELGSTWMPQFMGAGALAPIDAGELASDLTGLDPVTKSGEVYGLPWFGTANVVYYNKDLFARAGIEKVPTTWDELLDASRRIHALDPDLYGYSIKIGGRFTTWQKFYPFVWSNGGRTLNDDWTQARVTEKPFVDALAYYQELAASSLVGTQEEVRQAFYLGKVGMIFDGTLNLEKDAPGLEYGVFLLPAPAGAKSVVFSGADYLVVWSGSKQKALAGELAKALVTGNLISSHIPSLISFSRSDQQAHLRANPGIALFIEAMAEATHPPMHPAWEEMATAVTEAVEGLLLGQFSSPQEALEYAQDAIEPLL</sequence>
<name>A0A0K2SMS6_LIMPI</name>
<dbReference type="InterPro" id="IPR050490">
    <property type="entry name" value="Bact_solute-bd_prot1"/>
</dbReference>
<dbReference type="Proteomes" id="UP000065807">
    <property type="component" value="Chromosome"/>
</dbReference>
<feature type="chain" id="PRO_5005487102" evidence="1">
    <location>
        <begin position="21"/>
        <end position="386"/>
    </location>
</feature>
<dbReference type="SUPFAM" id="SSF53850">
    <property type="entry name" value="Periplasmic binding protein-like II"/>
    <property type="match status" value="1"/>
</dbReference>
<organism evidence="2 3">
    <name type="scientific">Limnochorda pilosa</name>
    <dbReference type="NCBI Taxonomy" id="1555112"/>
    <lineage>
        <taxon>Bacteria</taxon>
        <taxon>Bacillati</taxon>
        <taxon>Bacillota</taxon>
        <taxon>Limnochordia</taxon>
        <taxon>Limnochordales</taxon>
        <taxon>Limnochordaceae</taxon>
        <taxon>Limnochorda</taxon>
    </lineage>
</organism>
<dbReference type="PANTHER" id="PTHR43649:SF12">
    <property type="entry name" value="DIACETYLCHITOBIOSE BINDING PROTEIN DASA"/>
    <property type="match status" value="1"/>
</dbReference>
<protein>
    <submittedName>
        <fullName evidence="2">ABC transporter substrate-binding protein</fullName>
    </submittedName>
</protein>
<feature type="signal peptide" evidence="1">
    <location>
        <begin position="1"/>
        <end position="20"/>
    </location>
</feature>